<dbReference type="PRINTS" id="PR00344">
    <property type="entry name" value="BCTRLSENSOR"/>
</dbReference>
<dbReference type="InterPro" id="IPR036890">
    <property type="entry name" value="HATPase_C_sf"/>
</dbReference>
<dbReference type="PANTHER" id="PTHR44936:SF10">
    <property type="entry name" value="SENSOR PROTEIN RSTB"/>
    <property type="match status" value="1"/>
</dbReference>
<evidence type="ECO:0000256" key="3">
    <source>
        <dbReference type="ARBA" id="ARBA00022679"/>
    </source>
</evidence>
<feature type="domain" description="Histidine kinase" evidence="8">
    <location>
        <begin position="1"/>
        <end position="73"/>
    </location>
</feature>
<keyword evidence="7" id="KW-0902">Two-component regulatory system</keyword>
<dbReference type="EC" id="2.7.13.3" evidence="2"/>
<proteinExistence type="predicted"/>
<evidence type="ECO:0000313" key="9">
    <source>
        <dbReference type="EMBL" id="GAA5227306.1"/>
    </source>
</evidence>
<evidence type="ECO:0000259" key="8">
    <source>
        <dbReference type="PROSITE" id="PS50109"/>
    </source>
</evidence>
<keyword evidence="10" id="KW-1185">Reference proteome</keyword>
<dbReference type="InterPro" id="IPR005467">
    <property type="entry name" value="His_kinase_dom"/>
</dbReference>
<dbReference type="Gene3D" id="3.30.565.10">
    <property type="entry name" value="Histidine kinase-like ATPase, C-terminal domain"/>
    <property type="match status" value="1"/>
</dbReference>
<evidence type="ECO:0000256" key="6">
    <source>
        <dbReference type="ARBA" id="ARBA00022840"/>
    </source>
</evidence>
<sequence length="81" mass="8132">MVISIADSGPGVDPDLIEEFFRMGVSSKPVSAEGGSRGLGLALVRQAVARLGGSLEVDNDAGAIFTVTLPLAIRGAVAPPA</sequence>
<evidence type="ECO:0000256" key="7">
    <source>
        <dbReference type="ARBA" id="ARBA00023012"/>
    </source>
</evidence>
<evidence type="ECO:0000256" key="2">
    <source>
        <dbReference type="ARBA" id="ARBA00012438"/>
    </source>
</evidence>
<evidence type="ECO:0000256" key="1">
    <source>
        <dbReference type="ARBA" id="ARBA00000085"/>
    </source>
</evidence>
<evidence type="ECO:0000313" key="10">
    <source>
        <dbReference type="Proteomes" id="UP001501257"/>
    </source>
</evidence>
<keyword evidence="6" id="KW-0067">ATP-binding</keyword>
<dbReference type="Proteomes" id="UP001501257">
    <property type="component" value="Unassembled WGS sequence"/>
</dbReference>
<comment type="catalytic activity">
    <reaction evidence="1">
        <text>ATP + protein L-histidine = ADP + protein N-phospho-L-histidine.</text>
        <dbReference type="EC" id="2.7.13.3"/>
    </reaction>
</comment>
<dbReference type="SUPFAM" id="SSF55874">
    <property type="entry name" value="ATPase domain of HSP90 chaperone/DNA topoisomerase II/histidine kinase"/>
    <property type="match status" value="1"/>
</dbReference>
<keyword evidence="3" id="KW-0808">Transferase</keyword>
<name>A0ABP9TLK5_9MICC</name>
<comment type="caution">
    <text evidence="9">The sequence shown here is derived from an EMBL/GenBank/DDBJ whole genome shotgun (WGS) entry which is preliminary data.</text>
</comment>
<dbReference type="Pfam" id="PF02518">
    <property type="entry name" value="HATPase_c"/>
    <property type="match status" value="1"/>
</dbReference>
<keyword evidence="4" id="KW-0547">Nucleotide-binding</keyword>
<dbReference type="InterPro" id="IPR050980">
    <property type="entry name" value="2C_sensor_his_kinase"/>
</dbReference>
<accession>A0ABP9TLK5</accession>
<dbReference type="InterPro" id="IPR003594">
    <property type="entry name" value="HATPase_dom"/>
</dbReference>
<reference evidence="10" key="1">
    <citation type="journal article" date="2019" name="Int. J. Syst. Evol. Microbiol.">
        <title>The Global Catalogue of Microorganisms (GCM) 10K type strain sequencing project: providing services to taxonomists for standard genome sequencing and annotation.</title>
        <authorList>
            <consortium name="The Broad Institute Genomics Platform"/>
            <consortium name="The Broad Institute Genome Sequencing Center for Infectious Disease"/>
            <person name="Wu L."/>
            <person name="Ma J."/>
        </authorList>
    </citation>
    <scope>NUCLEOTIDE SEQUENCE [LARGE SCALE GENOMIC DNA]</scope>
    <source>
        <strain evidence="10">JCM 18952</strain>
    </source>
</reference>
<dbReference type="PROSITE" id="PS50109">
    <property type="entry name" value="HIS_KIN"/>
    <property type="match status" value="1"/>
</dbReference>
<gene>
    <name evidence="9" type="ORF">GCM10025778_18390</name>
</gene>
<dbReference type="EMBL" id="BAABLK010000028">
    <property type="protein sequence ID" value="GAA5227306.1"/>
    <property type="molecule type" value="Genomic_DNA"/>
</dbReference>
<evidence type="ECO:0000256" key="5">
    <source>
        <dbReference type="ARBA" id="ARBA00022777"/>
    </source>
</evidence>
<organism evidence="9 10">
    <name type="scientific">Paeniglutamicibacter antarcticus</name>
    <dbReference type="NCBI Taxonomy" id="494023"/>
    <lineage>
        <taxon>Bacteria</taxon>
        <taxon>Bacillati</taxon>
        <taxon>Actinomycetota</taxon>
        <taxon>Actinomycetes</taxon>
        <taxon>Micrococcales</taxon>
        <taxon>Micrococcaceae</taxon>
        <taxon>Paeniglutamicibacter</taxon>
    </lineage>
</organism>
<dbReference type="PANTHER" id="PTHR44936">
    <property type="entry name" value="SENSOR PROTEIN CREC"/>
    <property type="match status" value="1"/>
</dbReference>
<evidence type="ECO:0000256" key="4">
    <source>
        <dbReference type="ARBA" id="ARBA00022741"/>
    </source>
</evidence>
<keyword evidence="5" id="KW-0418">Kinase</keyword>
<protein>
    <recommendedName>
        <fullName evidence="2">histidine kinase</fullName>
        <ecNumber evidence="2">2.7.13.3</ecNumber>
    </recommendedName>
</protein>
<dbReference type="RefSeq" id="WP_345467776.1">
    <property type="nucleotide sequence ID" value="NZ_BAABLK010000028.1"/>
</dbReference>
<dbReference type="InterPro" id="IPR004358">
    <property type="entry name" value="Sig_transdc_His_kin-like_C"/>
</dbReference>